<evidence type="ECO:0000256" key="2">
    <source>
        <dbReference type="PROSITE-ProRule" id="PRU00169"/>
    </source>
</evidence>
<protein>
    <submittedName>
        <fullName evidence="5">Response regulator transcription factor</fullName>
    </submittedName>
</protein>
<dbReference type="Proteomes" id="UP000471640">
    <property type="component" value="Unassembled WGS sequence"/>
</dbReference>
<accession>A0A6P1E0T1</accession>
<dbReference type="Gene3D" id="1.10.10.10">
    <property type="entry name" value="Winged helix-like DNA-binding domain superfamily/Winged helix DNA-binding domain"/>
    <property type="match status" value="1"/>
</dbReference>
<dbReference type="PRINTS" id="PR00038">
    <property type="entry name" value="HTHLUXR"/>
</dbReference>
<dbReference type="CDD" id="cd06170">
    <property type="entry name" value="LuxR_C_like"/>
    <property type="match status" value="1"/>
</dbReference>
<feature type="domain" description="HTH luxR-type" evidence="3">
    <location>
        <begin position="148"/>
        <end position="213"/>
    </location>
</feature>
<dbReference type="SMART" id="SM00421">
    <property type="entry name" value="HTH_LUXR"/>
    <property type="match status" value="1"/>
</dbReference>
<name>A0A6P1E0T1_9GAMM</name>
<dbReference type="InterPro" id="IPR000792">
    <property type="entry name" value="Tscrpt_reg_LuxR_C"/>
</dbReference>
<dbReference type="SUPFAM" id="SSF52172">
    <property type="entry name" value="CheY-like"/>
    <property type="match status" value="1"/>
</dbReference>
<keyword evidence="2" id="KW-0597">Phosphoprotein</keyword>
<dbReference type="InterPro" id="IPR016032">
    <property type="entry name" value="Sig_transdc_resp-reg_C-effctor"/>
</dbReference>
<dbReference type="SMART" id="SM00448">
    <property type="entry name" value="REC"/>
    <property type="match status" value="1"/>
</dbReference>
<dbReference type="InterPro" id="IPR036388">
    <property type="entry name" value="WH-like_DNA-bd_sf"/>
</dbReference>
<reference evidence="6" key="1">
    <citation type="journal article" date="2020" name="Microbiol. Resour. Announc.">
        <title>Draft Genome Sequences of Thiorhodococcus mannitoliphagus and Thiorhodococcus minor, Purple Sulfur Photosynthetic Bacteria in the Gammaproteobacterial Family Chromatiaceae.</title>
        <authorList>
            <person name="Aviles F.A."/>
            <person name="Meyer T.E."/>
            <person name="Kyndt J.A."/>
        </authorList>
    </citation>
    <scope>NUCLEOTIDE SEQUENCE [LARGE SCALE GENOMIC DNA]</scope>
    <source>
        <strain evidence="6">DSM 18266</strain>
    </source>
</reference>
<dbReference type="RefSeq" id="WP_164655181.1">
    <property type="nucleotide sequence ID" value="NZ_JAAIJR010000082.1"/>
</dbReference>
<dbReference type="GO" id="GO:0003677">
    <property type="term" value="F:DNA binding"/>
    <property type="evidence" value="ECO:0007669"/>
    <property type="project" value="UniProtKB-KW"/>
</dbReference>
<dbReference type="PROSITE" id="PS50043">
    <property type="entry name" value="HTH_LUXR_2"/>
    <property type="match status" value="1"/>
</dbReference>
<proteinExistence type="predicted"/>
<dbReference type="Pfam" id="PF00072">
    <property type="entry name" value="Response_reg"/>
    <property type="match status" value="1"/>
</dbReference>
<dbReference type="InterPro" id="IPR039420">
    <property type="entry name" value="WalR-like"/>
</dbReference>
<dbReference type="InterPro" id="IPR001789">
    <property type="entry name" value="Sig_transdc_resp-reg_receiver"/>
</dbReference>
<dbReference type="EMBL" id="JAAIJR010000082">
    <property type="protein sequence ID" value="NEX22082.1"/>
    <property type="molecule type" value="Genomic_DNA"/>
</dbReference>
<dbReference type="GO" id="GO:0000160">
    <property type="term" value="P:phosphorelay signal transduction system"/>
    <property type="evidence" value="ECO:0007669"/>
    <property type="project" value="InterPro"/>
</dbReference>
<dbReference type="GO" id="GO:0006355">
    <property type="term" value="P:regulation of DNA-templated transcription"/>
    <property type="evidence" value="ECO:0007669"/>
    <property type="project" value="InterPro"/>
</dbReference>
<evidence type="ECO:0000256" key="1">
    <source>
        <dbReference type="ARBA" id="ARBA00023125"/>
    </source>
</evidence>
<evidence type="ECO:0000259" key="3">
    <source>
        <dbReference type="PROSITE" id="PS50043"/>
    </source>
</evidence>
<keyword evidence="1" id="KW-0238">DNA-binding</keyword>
<organism evidence="5 6">
    <name type="scientific">Thiorhodococcus mannitoliphagus</name>
    <dbReference type="NCBI Taxonomy" id="329406"/>
    <lineage>
        <taxon>Bacteria</taxon>
        <taxon>Pseudomonadati</taxon>
        <taxon>Pseudomonadota</taxon>
        <taxon>Gammaproteobacteria</taxon>
        <taxon>Chromatiales</taxon>
        <taxon>Chromatiaceae</taxon>
        <taxon>Thiorhodococcus</taxon>
    </lineage>
</organism>
<keyword evidence="6" id="KW-1185">Reference proteome</keyword>
<dbReference type="PANTHER" id="PTHR43214">
    <property type="entry name" value="TWO-COMPONENT RESPONSE REGULATOR"/>
    <property type="match status" value="1"/>
</dbReference>
<reference evidence="5 6" key="2">
    <citation type="submission" date="2020-02" db="EMBL/GenBank/DDBJ databases">
        <title>Genome sequences of Thiorhodococcus mannitoliphagus and Thiorhodococcus minor, purple sulfur photosynthetic bacteria in the gammaproteobacterial family, Chromatiaceae.</title>
        <authorList>
            <person name="Aviles F.A."/>
            <person name="Meyer T.E."/>
            <person name="Kyndt J.A."/>
        </authorList>
    </citation>
    <scope>NUCLEOTIDE SEQUENCE [LARGE SCALE GENOMIC DNA]</scope>
    <source>
        <strain evidence="5 6">DSM 18266</strain>
    </source>
</reference>
<evidence type="ECO:0000313" key="6">
    <source>
        <dbReference type="Proteomes" id="UP000471640"/>
    </source>
</evidence>
<feature type="modified residue" description="4-aspartylphosphate" evidence="2">
    <location>
        <position position="54"/>
    </location>
</feature>
<dbReference type="AlphaFoldDB" id="A0A6P1E0T1"/>
<dbReference type="PROSITE" id="PS50110">
    <property type="entry name" value="RESPONSE_REGULATORY"/>
    <property type="match status" value="1"/>
</dbReference>
<sequence length="217" mass="23792">MQALVIDDHPVFVSALIGILRGMPQGIEPRSAHSIDEALAHLEADPQIGFILLDLGLPGLDGLSFLRVIEKRKLAIPVIVISSQEEPEAIRACVDAGAIGFIPKSHTPEQVRSAIERMLMGDIYLPPQVMPEAEGLPPCPLEYRALPPVCESLGLTRRSYQVLCCLAEGRSNKEIANRLDISVHTVKAHLARLSECLQTTNRTDTVREAIRLGLIER</sequence>
<dbReference type="PANTHER" id="PTHR43214:SF43">
    <property type="entry name" value="TWO-COMPONENT RESPONSE REGULATOR"/>
    <property type="match status" value="1"/>
</dbReference>
<feature type="domain" description="Response regulatory" evidence="4">
    <location>
        <begin position="2"/>
        <end position="119"/>
    </location>
</feature>
<dbReference type="Gene3D" id="3.40.50.2300">
    <property type="match status" value="1"/>
</dbReference>
<dbReference type="Pfam" id="PF00196">
    <property type="entry name" value="GerE"/>
    <property type="match status" value="1"/>
</dbReference>
<gene>
    <name evidence="5" type="ORF">G3480_17505</name>
</gene>
<dbReference type="InterPro" id="IPR011006">
    <property type="entry name" value="CheY-like_superfamily"/>
</dbReference>
<evidence type="ECO:0000313" key="5">
    <source>
        <dbReference type="EMBL" id="NEX22082.1"/>
    </source>
</evidence>
<comment type="caution">
    <text evidence="5">The sequence shown here is derived from an EMBL/GenBank/DDBJ whole genome shotgun (WGS) entry which is preliminary data.</text>
</comment>
<evidence type="ECO:0000259" key="4">
    <source>
        <dbReference type="PROSITE" id="PS50110"/>
    </source>
</evidence>
<dbReference type="SUPFAM" id="SSF46894">
    <property type="entry name" value="C-terminal effector domain of the bipartite response regulators"/>
    <property type="match status" value="1"/>
</dbReference>